<feature type="domain" description="DUF4329" evidence="3">
    <location>
        <begin position="1424"/>
        <end position="1522"/>
    </location>
</feature>
<dbReference type="InterPro" id="IPR006530">
    <property type="entry name" value="YD"/>
</dbReference>
<dbReference type="Pfam" id="PF20148">
    <property type="entry name" value="DUF6531"/>
    <property type="match status" value="1"/>
</dbReference>
<feature type="domain" description="Teneurin-like YD-shell" evidence="5">
    <location>
        <begin position="802"/>
        <end position="973"/>
    </location>
</feature>
<evidence type="ECO:0000259" key="4">
    <source>
        <dbReference type="Pfam" id="PF20148"/>
    </source>
</evidence>
<evidence type="ECO:0000259" key="3">
    <source>
        <dbReference type="Pfam" id="PF14220"/>
    </source>
</evidence>
<dbReference type="SMR" id="A0A4Q8LAL4"/>
<evidence type="ECO:0000313" key="6">
    <source>
        <dbReference type="EMBL" id="TAA25535.1"/>
    </source>
</evidence>
<dbReference type="InterPro" id="IPR056823">
    <property type="entry name" value="TEN-like_YD-shell"/>
</dbReference>
<feature type="domain" description="DUF6531" evidence="4">
    <location>
        <begin position="244"/>
        <end position="314"/>
    </location>
</feature>
<feature type="chain" id="PRO_5020280947" evidence="2">
    <location>
        <begin position="41"/>
        <end position="1565"/>
    </location>
</feature>
<dbReference type="EMBL" id="SHMC01000003">
    <property type="protein sequence ID" value="TAA25535.1"/>
    <property type="molecule type" value="Genomic_DNA"/>
</dbReference>
<dbReference type="Gene3D" id="2.180.10.10">
    <property type="entry name" value="RHS repeat-associated core"/>
    <property type="match status" value="3"/>
</dbReference>
<proteinExistence type="predicted"/>
<feature type="domain" description="Teneurin-like YD-shell" evidence="5">
    <location>
        <begin position="347"/>
        <end position="495"/>
    </location>
</feature>
<name>A0A4Q8LAL4_9GAMM</name>
<dbReference type="Pfam" id="PF05593">
    <property type="entry name" value="RHS_repeat"/>
    <property type="match status" value="2"/>
</dbReference>
<dbReference type="InterPro" id="IPR031325">
    <property type="entry name" value="RHS_repeat"/>
</dbReference>
<keyword evidence="2" id="KW-0732">Signal</keyword>
<dbReference type="Proteomes" id="UP000292627">
    <property type="component" value="Unassembled WGS sequence"/>
</dbReference>
<evidence type="ECO:0000256" key="1">
    <source>
        <dbReference type="ARBA" id="ARBA00022737"/>
    </source>
</evidence>
<organism evidence="6 7">
    <name type="scientific">Pseudoxanthomonas winnipegensis</name>
    <dbReference type="NCBI Taxonomy" id="2480810"/>
    <lineage>
        <taxon>Bacteria</taxon>
        <taxon>Pseudomonadati</taxon>
        <taxon>Pseudomonadota</taxon>
        <taxon>Gammaproteobacteria</taxon>
        <taxon>Lysobacterales</taxon>
        <taxon>Lysobacteraceae</taxon>
        <taxon>Pseudoxanthomonas</taxon>
    </lineage>
</organism>
<evidence type="ECO:0000259" key="5">
    <source>
        <dbReference type="Pfam" id="PF25023"/>
    </source>
</evidence>
<keyword evidence="1" id="KW-0677">Repeat</keyword>
<gene>
    <name evidence="6" type="ORF">EA660_08760</name>
</gene>
<feature type="domain" description="Teneurin-like YD-shell" evidence="5">
    <location>
        <begin position="1117"/>
        <end position="1385"/>
    </location>
</feature>
<accession>A0A4Q8LAL4</accession>
<dbReference type="InterPro" id="IPR050708">
    <property type="entry name" value="T6SS_VgrG/RHS"/>
</dbReference>
<evidence type="ECO:0000313" key="7">
    <source>
        <dbReference type="Proteomes" id="UP000292627"/>
    </source>
</evidence>
<comment type="caution">
    <text evidence="6">The sequence shown here is derived from an EMBL/GenBank/DDBJ whole genome shotgun (WGS) entry which is preliminary data.</text>
</comment>
<reference evidence="6 7" key="1">
    <citation type="submission" date="2019-02" db="EMBL/GenBank/DDBJ databases">
        <title>WGS of Pseudoxanthomonas species novum from clinical isolates.</title>
        <authorList>
            <person name="Bernier A.-M."/>
            <person name="Bernard K."/>
            <person name="Vachon A."/>
        </authorList>
    </citation>
    <scope>NUCLEOTIDE SEQUENCE [LARGE SCALE GENOMIC DNA]</scope>
    <source>
        <strain evidence="6 7">NML171200</strain>
    </source>
</reference>
<dbReference type="Pfam" id="PF25023">
    <property type="entry name" value="TEN_YD-shell"/>
    <property type="match status" value="3"/>
</dbReference>
<dbReference type="NCBIfam" id="TIGR03696">
    <property type="entry name" value="Rhs_assc_core"/>
    <property type="match status" value="1"/>
</dbReference>
<feature type="signal peptide" evidence="2">
    <location>
        <begin position="1"/>
        <end position="40"/>
    </location>
</feature>
<sequence length="1565" mass="168469">MLMLFQGISRRRWMFTSKLSFFLSGLLILTSATWATVATAQESDQMFSVYTPTGGLFGTYATQQQAEAAIRTIPGPSNAADAYQYVTEIKGQSVTVDGQTTITYWMGKKDRTFIFYGTGGLSAETEDELNVLMVASFNAGESPPCSSSYFSRTSDWYPNPYVQGYDGFDLADYSYGGETYDDIDGSCSPYASTFQAMRASICPNPYLYWKNSQNACVNEEITATIVTSQTQCDGAAGGPSGFVGNPCDVKTGEKFETEEDFNLGWIALSRYYHSRVANVSGGLGLGWSDSHQIHLAISSSSVGLVEGSGYVLPFQAVSGGYRAADGSGERLIQIGDQWRLYRQDAIYTFDQLGHVISRENQDGAVLSYSYDAYGRRSSITSLQGRSVEFQYTDASSDALITGISSAGVQLVTYTYDNGRLKTVTYPDGGQRIYHYEDTRFPRHLTGITAEDGQRFSIFAYDAKGRVISSQHSGGADGVTLSYSSTGTLVTDALGEQTTYTLTDAGGGTPKVSAIANSAGTASYAYYDQATDFRRRLDTSTDRNGTVTKHIYTETTESGVAMNVQTVQEAFGLPGQRTSISRTLADSNRTFSVESDAQLTSYTRNARLQPIAITVTDLDSQASRATTVTYCEAADVSASGGTCPILGLVKSIDGPRTDVSDLTQYAYYPADGAGCATGGNCAYRRGDLWKVTNALGQVTETLAYDAAGRTLSVKDANGVVTDYSYSPRGWLTATKVRGADSSTESDDRITTIDYWPTGLVKQVTQTDGALTAYTYDAAHRLTDIADNAGNTIHYTLDNAGNRLKEDTKDANGTLKRTLSRVYNQLGQLATQADAVGNPTDYGYDANGNTTSATDALSRFTQSEYDPLNRLKRTLQDVGGIAAETKFAYDALGRLTEVNDPKGLKTTYTYNGLGDLTQQVSPDTGTTTYTYDSAGNRVTQTDAENRAATYVYDALNRLAGINRATPALDVAYTYDVTEDVCSVDETFSTGRLTKMQDGSGTTQYCYNRFGDLTRKVQTVNGVALTLRYSYAPGGQLTAMTYPDGVVVDYVRDSQGRITEVGVTPNAGARQVLLTGATYHPFGPAAGWTYGNGRQMTRTLDLDYRPAAIHDASTGGLAVGFNYDEVGNLLELTQPGSTLPQVGLGYDTLGRLTQFKDGPTGTVIDGYGYDKTGNRISLTTAAGTSTYSYPTTSHRLTNVGGIARTYDAAGNTTGINGTAKQFVYDDTGRMSSVKAGGTTTRNYKYNGKGERVRSYLSTANTYTLYDEAGHWVGDYGANGTPVQQAIWMDDLPVGLRTAAAGTVSYIEPDHLGSPRVVIDPVANTAIWKWDIKGEAFGATAPDQDPDGNGTAFNLDMRFPGQRYDQYAELNYNYFRDYEPDSGRYVQSDPIGLSGGISTYSYAAANPLVMADATGLAAGDRYRSADVAAANALADVLGISIASDLEYAGWVYRRSDGFYTYTTGKRGLTHHSNPGQRPSGALGVYHTHGAESGPEWGDETFSRTDLQSINYGDSAWLATPSGRILKAGTVGNPYEISPASSNNADAVTTCGGSNFTFAEKVIRYFGGGK</sequence>
<protein>
    <submittedName>
        <fullName evidence="6">DUF4329 domain-containing protein</fullName>
    </submittedName>
</protein>
<dbReference type="InterPro" id="IPR022385">
    <property type="entry name" value="Rhs_assc_core"/>
</dbReference>
<dbReference type="PANTHER" id="PTHR32305">
    <property type="match status" value="1"/>
</dbReference>
<dbReference type="PANTHER" id="PTHR32305:SF15">
    <property type="entry name" value="PROTEIN RHSA-RELATED"/>
    <property type="match status" value="1"/>
</dbReference>
<dbReference type="InterPro" id="IPR025479">
    <property type="entry name" value="DUF4329"/>
</dbReference>
<dbReference type="Pfam" id="PF14220">
    <property type="entry name" value="DUF4329"/>
    <property type="match status" value="1"/>
</dbReference>
<dbReference type="InterPro" id="IPR045351">
    <property type="entry name" value="DUF6531"/>
</dbReference>
<evidence type="ECO:0000256" key="2">
    <source>
        <dbReference type="SAM" id="SignalP"/>
    </source>
</evidence>
<dbReference type="OrthoDB" id="9816400at2"/>
<dbReference type="NCBIfam" id="TIGR01643">
    <property type="entry name" value="YD_repeat_2x"/>
    <property type="match status" value="6"/>
</dbReference>